<accession>A0A0N0DAP8</accession>
<evidence type="ECO:0000313" key="1">
    <source>
        <dbReference type="EMBL" id="KPA35641.1"/>
    </source>
</evidence>
<dbReference type="EMBL" id="JXCE01000976">
    <property type="protein sequence ID" value="KPA35641.1"/>
    <property type="molecule type" value="Genomic_DNA"/>
</dbReference>
<comment type="caution">
    <text evidence="1">The sequence shown here is derived from an EMBL/GenBank/DDBJ whole genome shotgun (WGS) entry which is preliminary data.</text>
</comment>
<proteinExistence type="predicted"/>
<dbReference type="AlphaFoldDB" id="A0A0N0DAP8"/>
<name>A0A0N0DAP8_FUSLA</name>
<evidence type="ECO:0000313" key="2">
    <source>
        <dbReference type="Proteomes" id="UP000037904"/>
    </source>
</evidence>
<reference evidence="1 2" key="1">
    <citation type="submission" date="2015-04" db="EMBL/GenBank/DDBJ databases">
        <title>The draft genome sequence of Fusarium langsethiae, a T-2/HT-2 mycotoxin producer.</title>
        <authorList>
            <person name="Lysoe E."/>
            <person name="Divon H.H."/>
            <person name="Terzi V."/>
            <person name="Orru L."/>
            <person name="Lamontanara A."/>
            <person name="Kolseth A.-K."/>
            <person name="Frandsen R.J."/>
            <person name="Nielsen K."/>
            <person name="Thrane U."/>
        </authorList>
    </citation>
    <scope>NUCLEOTIDE SEQUENCE [LARGE SCALE GENOMIC DNA]</scope>
    <source>
        <strain evidence="1 2">Fl201059</strain>
    </source>
</reference>
<sequence length="272" mass="30611">MSTRSSKVAKKSRSDKELILSGDADGPCDYCRSIDEEYRLLRELCNECFLDEELAIPNLRRLIGDNQKPAFKAQTHILTPTMSLIEVSAESPLIDCENEPMDQGEALFQDVEDTQAEKEEMLLPETVNLPHDLGSVLADAHGEYPHCLVALFTTWDSGIMRFVRAVAKRFGQRTESPRLAGDDSAAYLYIGIAVRIVFALGFHLDNYSTMSGVTVHADLVVATHAFRDHIVRYAQHHQTPEMENRAKSLGEGFLDYDRFMALPMTYMTYLGI</sequence>
<gene>
    <name evidence="1" type="ORF">FLAG1_11645</name>
</gene>
<keyword evidence="2" id="KW-1185">Reference proteome</keyword>
<dbReference type="Proteomes" id="UP000037904">
    <property type="component" value="Unassembled WGS sequence"/>
</dbReference>
<protein>
    <submittedName>
        <fullName evidence="1">Uncharacterized protein</fullName>
    </submittedName>
</protein>
<organism evidence="1 2">
    <name type="scientific">Fusarium langsethiae</name>
    <dbReference type="NCBI Taxonomy" id="179993"/>
    <lineage>
        <taxon>Eukaryota</taxon>
        <taxon>Fungi</taxon>
        <taxon>Dikarya</taxon>
        <taxon>Ascomycota</taxon>
        <taxon>Pezizomycotina</taxon>
        <taxon>Sordariomycetes</taxon>
        <taxon>Hypocreomycetidae</taxon>
        <taxon>Hypocreales</taxon>
        <taxon>Nectriaceae</taxon>
        <taxon>Fusarium</taxon>
    </lineage>
</organism>